<evidence type="ECO:0000313" key="11">
    <source>
        <dbReference type="Proteomes" id="UP000636709"/>
    </source>
</evidence>
<dbReference type="GO" id="GO:0016705">
    <property type="term" value="F:oxidoreductase activity, acting on paired donors, with incorporation or reduction of molecular oxygen"/>
    <property type="evidence" value="ECO:0007669"/>
    <property type="project" value="InterPro"/>
</dbReference>
<evidence type="ECO:0008006" key="12">
    <source>
        <dbReference type="Google" id="ProtNLM"/>
    </source>
</evidence>
<dbReference type="InterPro" id="IPR017972">
    <property type="entry name" value="Cyt_P450_CS"/>
</dbReference>
<feature type="binding site" description="axial binding residue" evidence="7">
    <location>
        <position position="455"/>
    </location>
    <ligand>
        <name>heme</name>
        <dbReference type="ChEBI" id="CHEBI:30413"/>
    </ligand>
    <ligandPart>
        <name>Fe</name>
        <dbReference type="ChEBI" id="CHEBI:18248"/>
    </ligandPart>
</feature>
<evidence type="ECO:0000256" key="3">
    <source>
        <dbReference type="ARBA" id="ARBA00022723"/>
    </source>
</evidence>
<evidence type="ECO:0000256" key="1">
    <source>
        <dbReference type="ARBA" id="ARBA00010617"/>
    </source>
</evidence>
<dbReference type="AlphaFoldDB" id="A0A835KE55"/>
<evidence type="ECO:0000256" key="2">
    <source>
        <dbReference type="ARBA" id="ARBA00022617"/>
    </source>
</evidence>
<evidence type="ECO:0000256" key="4">
    <source>
        <dbReference type="ARBA" id="ARBA00023002"/>
    </source>
</evidence>
<dbReference type="SUPFAM" id="SSF48264">
    <property type="entry name" value="Cytochrome P450"/>
    <property type="match status" value="1"/>
</dbReference>
<evidence type="ECO:0000256" key="7">
    <source>
        <dbReference type="PIRSR" id="PIRSR602401-1"/>
    </source>
</evidence>
<comment type="similarity">
    <text evidence="1 8">Belongs to the cytochrome P450 family.</text>
</comment>
<gene>
    <name evidence="10" type="ORF">HU200_019826</name>
</gene>
<dbReference type="OrthoDB" id="620821at2759"/>
<proteinExistence type="inferred from homology"/>
<dbReference type="PANTHER" id="PTHR47955">
    <property type="entry name" value="CYTOCHROME P450 FAMILY 71 PROTEIN"/>
    <property type="match status" value="1"/>
</dbReference>
<dbReference type="FunFam" id="1.10.630.10:FF:000043">
    <property type="entry name" value="Cytochrome P450 99A2"/>
    <property type="match status" value="1"/>
</dbReference>
<keyword evidence="4 8" id="KW-0560">Oxidoreductase</keyword>
<protein>
    <recommendedName>
        <fullName evidence="12">Cytochrome P450</fullName>
    </recommendedName>
</protein>
<dbReference type="PANTHER" id="PTHR47955:SF11">
    <property type="entry name" value="4-HYDROXYPHENYLACETALDEHYDE OXIME MONOOXYGENASE"/>
    <property type="match status" value="1"/>
</dbReference>
<evidence type="ECO:0000256" key="9">
    <source>
        <dbReference type="SAM" id="Phobius"/>
    </source>
</evidence>
<dbReference type="PRINTS" id="PR00385">
    <property type="entry name" value="P450"/>
</dbReference>
<dbReference type="Pfam" id="PF00067">
    <property type="entry name" value="p450"/>
    <property type="match status" value="1"/>
</dbReference>
<dbReference type="PROSITE" id="PS00086">
    <property type="entry name" value="CYTOCHROME_P450"/>
    <property type="match status" value="1"/>
</dbReference>
<feature type="transmembrane region" description="Helical" evidence="9">
    <location>
        <begin position="6"/>
        <end position="27"/>
    </location>
</feature>
<keyword evidence="9" id="KW-0812">Transmembrane</keyword>
<keyword evidence="9" id="KW-1133">Transmembrane helix</keyword>
<dbReference type="EMBL" id="JACEFO010001651">
    <property type="protein sequence ID" value="KAF8726364.1"/>
    <property type="molecule type" value="Genomic_DNA"/>
</dbReference>
<accession>A0A835KE55</accession>
<keyword evidence="5 7" id="KW-0408">Iron</keyword>
<dbReference type="GO" id="GO:0020037">
    <property type="term" value="F:heme binding"/>
    <property type="evidence" value="ECO:0007669"/>
    <property type="project" value="InterPro"/>
</dbReference>
<keyword evidence="9" id="KW-0472">Membrane</keyword>
<dbReference type="PRINTS" id="PR00463">
    <property type="entry name" value="EP450I"/>
</dbReference>
<evidence type="ECO:0000313" key="10">
    <source>
        <dbReference type="EMBL" id="KAF8726364.1"/>
    </source>
</evidence>
<keyword evidence="6 8" id="KW-0503">Monooxygenase</keyword>
<dbReference type="InterPro" id="IPR036396">
    <property type="entry name" value="Cyt_P450_sf"/>
</dbReference>
<dbReference type="CDD" id="cd11072">
    <property type="entry name" value="CYP71-like"/>
    <property type="match status" value="1"/>
</dbReference>
<dbReference type="GO" id="GO:0004497">
    <property type="term" value="F:monooxygenase activity"/>
    <property type="evidence" value="ECO:0007669"/>
    <property type="project" value="UniProtKB-KW"/>
</dbReference>
<keyword evidence="3 7" id="KW-0479">Metal-binding</keyword>
<evidence type="ECO:0000256" key="6">
    <source>
        <dbReference type="ARBA" id="ARBA00023033"/>
    </source>
</evidence>
<keyword evidence="11" id="KW-1185">Reference proteome</keyword>
<dbReference type="Proteomes" id="UP000636709">
    <property type="component" value="Unassembled WGS sequence"/>
</dbReference>
<dbReference type="GO" id="GO:0005506">
    <property type="term" value="F:iron ion binding"/>
    <property type="evidence" value="ECO:0007669"/>
    <property type="project" value="InterPro"/>
</dbReference>
<comment type="cofactor">
    <cofactor evidence="7">
        <name>heme</name>
        <dbReference type="ChEBI" id="CHEBI:30413"/>
    </cofactor>
</comment>
<dbReference type="InterPro" id="IPR002401">
    <property type="entry name" value="Cyt_P450_E_grp-I"/>
</dbReference>
<name>A0A835KE55_9POAL</name>
<dbReference type="InterPro" id="IPR001128">
    <property type="entry name" value="Cyt_P450"/>
</dbReference>
<evidence type="ECO:0000256" key="5">
    <source>
        <dbReference type="ARBA" id="ARBA00023004"/>
    </source>
</evidence>
<dbReference type="Gene3D" id="1.10.630.10">
    <property type="entry name" value="Cytochrome P450"/>
    <property type="match status" value="1"/>
</dbReference>
<organism evidence="10 11">
    <name type="scientific">Digitaria exilis</name>
    <dbReference type="NCBI Taxonomy" id="1010633"/>
    <lineage>
        <taxon>Eukaryota</taxon>
        <taxon>Viridiplantae</taxon>
        <taxon>Streptophyta</taxon>
        <taxon>Embryophyta</taxon>
        <taxon>Tracheophyta</taxon>
        <taxon>Spermatophyta</taxon>
        <taxon>Magnoliopsida</taxon>
        <taxon>Liliopsida</taxon>
        <taxon>Poales</taxon>
        <taxon>Poaceae</taxon>
        <taxon>PACMAD clade</taxon>
        <taxon>Panicoideae</taxon>
        <taxon>Panicodae</taxon>
        <taxon>Paniceae</taxon>
        <taxon>Anthephorinae</taxon>
        <taxon>Digitaria</taxon>
    </lineage>
</organism>
<sequence length="536" mass="59639">MEDNQLRLAMAVMAVLLVVIIVCRRLMLSYYASTKPKLNLPPGPWTLPVIGSLHHIVFGNGNPLLFRVLRRLAQKHGALMTIHLGEVAAVVASSTEAAQAILKTHDAAFADRFTPTTFAAAEYDGAADIILSPYGDRWRRLRKVVVQEMLTAARVRSFTRVREEEVARFLREVAASAAAGDEVDFSMGVSKLVNDAFVRECVGSRCEYQDEYLDAIHTAIRLSSGVTLADLFPSWRIVQVLATAPRKVLACRRRIDRILEKIIHEAKEAMDDKKQTAASHESFVAVLLRLPKEGTMPVELTNETIMALMFDMFVAGSDTSSTTLNWAMTELIRSPAAMAKAQAEVREALKGKTSITEEDIVGLSYLKLVFKETLRLHPTSPLLIPRRCRETTQVMGYDIPKGTAVFVNVWAIGRDPTYWDDDAEEFRPERFETNGLDFRGTNFEFLPFGAGRRMCPGINLGLANIELALASLLYHFDWKLPKGMEPGDVDVWEARLPRIPLPLCPLLLSSHARASPSLPMTAPPPPLCWPGLHLPL</sequence>
<keyword evidence="2 7" id="KW-0349">Heme</keyword>
<reference evidence="10" key="1">
    <citation type="submission" date="2020-07" db="EMBL/GenBank/DDBJ databases">
        <title>Genome sequence and genetic diversity analysis of an under-domesticated orphan crop, white fonio (Digitaria exilis).</title>
        <authorList>
            <person name="Bennetzen J.L."/>
            <person name="Chen S."/>
            <person name="Ma X."/>
            <person name="Wang X."/>
            <person name="Yssel A.E.J."/>
            <person name="Chaluvadi S.R."/>
            <person name="Johnson M."/>
            <person name="Gangashetty P."/>
            <person name="Hamidou F."/>
            <person name="Sanogo M.D."/>
            <person name="Zwaenepoel A."/>
            <person name="Wallace J."/>
            <person name="Van De Peer Y."/>
            <person name="Van Deynze A."/>
        </authorList>
    </citation>
    <scope>NUCLEOTIDE SEQUENCE</scope>
    <source>
        <tissue evidence="10">Leaves</tissue>
    </source>
</reference>
<comment type="caution">
    <text evidence="10">The sequence shown here is derived from an EMBL/GenBank/DDBJ whole genome shotgun (WGS) entry which is preliminary data.</text>
</comment>
<evidence type="ECO:0000256" key="8">
    <source>
        <dbReference type="RuleBase" id="RU000461"/>
    </source>
</evidence>